<sequence length="93" mass="10857">MAINKIKKASTPKPHSPKSPHHHRHHRKHHALTHSLPPVLYILVPYRVRTRYGMRVQVRWTRRLDSASERESKAGTVNFIVAQVRYAWHGGKV</sequence>
<reference evidence="2 3" key="1">
    <citation type="journal article" date="2018" name="Nat. Ecol. Evol.">
        <title>Pezizomycetes genomes reveal the molecular basis of ectomycorrhizal truffle lifestyle.</title>
        <authorList>
            <person name="Murat C."/>
            <person name="Payen T."/>
            <person name="Noel B."/>
            <person name="Kuo A."/>
            <person name="Morin E."/>
            <person name="Chen J."/>
            <person name="Kohler A."/>
            <person name="Krizsan K."/>
            <person name="Balestrini R."/>
            <person name="Da Silva C."/>
            <person name="Montanini B."/>
            <person name="Hainaut M."/>
            <person name="Levati E."/>
            <person name="Barry K.W."/>
            <person name="Belfiori B."/>
            <person name="Cichocki N."/>
            <person name="Clum A."/>
            <person name="Dockter R.B."/>
            <person name="Fauchery L."/>
            <person name="Guy J."/>
            <person name="Iotti M."/>
            <person name="Le Tacon F."/>
            <person name="Lindquist E.A."/>
            <person name="Lipzen A."/>
            <person name="Malagnac F."/>
            <person name="Mello A."/>
            <person name="Molinier V."/>
            <person name="Miyauchi S."/>
            <person name="Poulain J."/>
            <person name="Riccioni C."/>
            <person name="Rubini A."/>
            <person name="Sitrit Y."/>
            <person name="Splivallo R."/>
            <person name="Traeger S."/>
            <person name="Wang M."/>
            <person name="Zifcakova L."/>
            <person name="Wipf D."/>
            <person name="Zambonelli A."/>
            <person name="Paolocci F."/>
            <person name="Nowrousian M."/>
            <person name="Ottonello S."/>
            <person name="Baldrian P."/>
            <person name="Spatafora J.W."/>
            <person name="Henrissat B."/>
            <person name="Nagy L.G."/>
            <person name="Aury J.M."/>
            <person name="Wincker P."/>
            <person name="Grigoriev I.V."/>
            <person name="Bonfante P."/>
            <person name="Martin F.M."/>
        </authorList>
    </citation>
    <scope>NUCLEOTIDE SEQUENCE [LARGE SCALE GENOMIC DNA]</scope>
    <source>
        <strain evidence="2 3">120613-1</strain>
    </source>
</reference>
<evidence type="ECO:0000313" key="2">
    <source>
        <dbReference type="EMBL" id="RPA99528.1"/>
    </source>
</evidence>
<organism evidence="2 3">
    <name type="scientific">Choiromyces venosus 120613-1</name>
    <dbReference type="NCBI Taxonomy" id="1336337"/>
    <lineage>
        <taxon>Eukaryota</taxon>
        <taxon>Fungi</taxon>
        <taxon>Dikarya</taxon>
        <taxon>Ascomycota</taxon>
        <taxon>Pezizomycotina</taxon>
        <taxon>Pezizomycetes</taxon>
        <taxon>Pezizales</taxon>
        <taxon>Tuberaceae</taxon>
        <taxon>Choiromyces</taxon>
    </lineage>
</organism>
<evidence type="ECO:0000313" key="3">
    <source>
        <dbReference type="Proteomes" id="UP000276215"/>
    </source>
</evidence>
<evidence type="ECO:0000256" key="1">
    <source>
        <dbReference type="SAM" id="MobiDB-lite"/>
    </source>
</evidence>
<proteinExistence type="predicted"/>
<gene>
    <name evidence="2" type="ORF">L873DRAFT_888467</name>
</gene>
<dbReference type="AlphaFoldDB" id="A0A3N4JR92"/>
<name>A0A3N4JR92_9PEZI</name>
<feature type="region of interest" description="Disordered" evidence="1">
    <location>
        <begin position="1"/>
        <end position="33"/>
    </location>
</feature>
<accession>A0A3N4JR92</accession>
<feature type="compositionally biased region" description="Basic residues" evidence="1">
    <location>
        <begin position="1"/>
        <end position="32"/>
    </location>
</feature>
<protein>
    <submittedName>
        <fullName evidence="2">Uncharacterized protein</fullName>
    </submittedName>
</protein>
<dbReference type="EMBL" id="ML120386">
    <property type="protein sequence ID" value="RPA99528.1"/>
    <property type="molecule type" value="Genomic_DNA"/>
</dbReference>
<dbReference type="Proteomes" id="UP000276215">
    <property type="component" value="Unassembled WGS sequence"/>
</dbReference>
<keyword evidence="3" id="KW-1185">Reference proteome</keyword>